<dbReference type="EMBL" id="CP013355">
    <property type="protein sequence ID" value="AMC10967.1"/>
    <property type="molecule type" value="Genomic_DNA"/>
</dbReference>
<dbReference type="Proteomes" id="UP000059672">
    <property type="component" value="Chromosome"/>
</dbReference>
<reference evidence="3" key="1">
    <citation type="submission" date="2015-12" db="EMBL/GenBank/DDBJ databases">
        <title>Complete genome sequence of Lutibacter profundus strain LP1.</title>
        <authorList>
            <person name="Wissuwa J."/>
            <person name="Le Moine Bauer S."/>
            <person name="Stokke R."/>
            <person name="Dahle H."/>
            <person name="Steen I.H."/>
        </authorList>
    </citation>
    <scope>NUCLEOTIDE SEQUENCE [LARGE SCALE GENOMIC DNA]</scope>
    <source>
        <strain evidence="3">LP1</strain>
    </source>
</reference>
<dbReference type="Pfam" id="PF17899">
    <property type="entry name" value="Peptidase_M61_N"/>
    <property type="match status" value="1"/>
</dbReference>
<organism evidence="2 3">
    <name type="scientific">Lutibacter profundi</name>
    <dbReference type="NCBI Taxonomy" id="1622118"/>
    <lineage>
        <taxon>Bacteria</taxon>
        <taxon>Pseudomonadati</taxon>
        <taxon>Bacteroidota</taxon>
        <taxon>Flavobacteriia</taxon>
        <taxon>Flavobacteriales</taxon>
        <taxon>Flavobacteriaceae</taxon>
        <taxon>Lutibacter</taxon>
    </lineage>
</organism>
<dbReference type="OrthoDB" id="1410135at2"/>
<dbReference type="InterPro" id="IPR027268">
    <property type="entry name" value="Peptidase_M4/M1_CTD_sf"/>
</dbReference>
<dbReference type="InterPro" id="IPR040756">
    <property type="entry name" value="Peptidase_M61_N"/>
</dbReference>
<gene>
    <name evidence="2" type="ORF">Lupro_06775</name>
</gene>
<reference evidence="2 3" key="2">
    <citation type="journal article" date="2016" name="Int. J. Syst. Evol. Microbiol.">
        <title>Lutibacter profundi sp. nov., isolated from a deep-sea hydrothermal system on the Arctic Mid-Ocean Ridge and emended description of the genus Lutibacter.</title>
        <authorList>
            <person name="Le Moine Bauer S."/>
            <person name="Roalkvam I."/>
            <person name="Steen I.H."/>
            <person name="Dahle H."/>
        </authorList>
    </citation>
    <scope>NUCLEOTIDE SEQUENCE [LARGE SCALE GENOMIC DNA]</scope>
    <source>
        <strain evidence="2 3">LP1</strain>
    </source>
</reference>
<evidence type="ECO:0000313" key="3">
    <source>
        <dbReference type="Proteomes" id="UP000059672"/>
    </source>
</evidence>
<dbReference type="AlphaFoldDB" id="A0A0X8G6H4"/>
<dbReference type="RefSeq" id="WP_068207756.1">
    <property type="nucleotide sequence ID" value="NZ_CP013355.1"/>
</dbReference>
<evidence type="ECO:0000313" key="2">
    <source>
        <dbReference type="EMBL" id="AMC10967.1"/>
    </source>
</evidence>
<dbReference type="Gene3D" id="2.60.40.3650">
    <property type="match status" value="1"/>
</dbReference>
<sequence length="467" mass="53733">MNKIIHLCFLFISLTYAFGQNKNNVKYTLNHIEKLEKVFITIHFDSLSINTVKFIIPRSAPGTYELTNYISFVNNVKAYTGSKKYIEGNIGDGSYFTFSADKNLYISSITYEVDIVKMEKTLLGSYASSKKRKKYLGILGYSVFGFVEGLEDKQIVLDINTAPDWPIFSTLRPQKERKKGTDSYAIENYALLADAQYLLGEGVEVYQITSAKIPLFVAVYAETEINIKEIGRRVLKSFNKLTSYFGYVPMPHYTVCYEFLKPISKRHDYGFSMEHLNSMTASFDISKAIKNYNLNAKIGSVVHHIAHSWVPLRSYGTGYRPFEWQTAPLIETIWLNEGFIWYISYYTVLNNKQILIFFNKIIDNAPDYIKKKSLKELSLLGSTQYSMDFRIGQNLFSRGALLAHDIDVLILKETNGQKSFKDAILGLLKWTEINKRAYKYNEIAPIISKSVNVDVSKIWEKWQKPIK</sequence>
<evidence type="ECO:0000259" key="1">
    <source>
        <dbReference type="Pfam" id="PF17899"/>
    </source>
</evidence>
<dbReference type="KEGG" id="lut:Lupro_06775"/>
<protein>
    <recommendedName>
        <fullName evidence="1">Peptidase M61 N-terminal domain-containing protein</fullName>
    </recommendedName>
</protein>
<dbReference type="Gene3D" id="1.10.390.10">
    <property type="entry name" value="Neutral Protease Domain 2"/>
    <property type="match status" value="1"/>
</dbReference>
<dbReference type="PATRIC" id="fig|1622118.3.peg.1402"/>
<keyword evidence="3" id="KW-1185">Reference proteome</keyword>
<proteinExistence type="predicted"/>
<accession>A0A0X8G6H4</accession>
<feature type="domain" description="Peptidase M61 N-terminal" evidence="1">
    <location>
        <begin position="38"/>
        <end position="195"/>
    </location>
</feature>
<name>A0A0X8G6H4_9FLAO</name>